<reference evidence="2" key="1">
    <citation type="submission" date="2017-06" db="EMBL/GenBank/DDBJ databases">
        <title>Capnocytophaga spp. assemblies.</title>
        <authorList>
            <person name="Gulvik C.A."/>
        </authorList>
    </citation>
    <scope>NUCLEOTIDE SEQUENCE [LARGE SCALE GENOMIC DNA]</scope>
    <source>
        <strain evidence="2">H6253</strain>
    </source>
</reference>
<name>A0A250FDS2_9FLAO</name>
<dbReference type="Proteomes" id="UP000217276">
    <property type="component" value="Chromosome"/>
</dbReference>
<organism evidence="1 2">
    <name type="scientific">Capnocytophaga leadbetteri</name>
    <dbReference type="NCBI Taxonomy" id="327575"/>
    <lineage>
        <taxon>Bacteria</taxon>
        <taxon>Pseudomonadati</taxon>
        <taxon>Bacteroidota</taxon>
        <taxon>Flavobacteriia</taxon>
        <taxon>Flavobacteriales</taxon>
        <taxon>Flavobacteriaceae</taxon>
        <taxon>Capnocytophaga</taxon>
    </lineage>
</organism>
<proteinExistence type="predicted"/>
<gene>
    <name evidence="1" type="ORF">CGC53_07395</name>
</gene>
<evidence type="ECO:0008006" key="3">
    <source>
        <dbReference type="Google" id="ProtNLM"/>
    </source>
</evidence>
<protein>
    <recommendedName>
        <fullName evidence="3">SPOR domain-containing protein</fullName>
    </recommendedName>
</protein>
<dbReference type="AlphaFoldDB" id="A0A250FDS2"/>
<evidence type="ECO:0000313" key="1">
    <source>
        <dbReference type="EMBL" id="ATA82177.1"/>
    </source>
</evidence>
<sequence length="131" mass="14784">MIAKIILCLVIGLVYGIAQAQKSVEVQSALDQRMRLIEDKISSEQIAEGYYIIVGVYSHYKGACTKMKRIQQLGIKAAVFTHPENQMSYTYIEKAFDTRGRAGEMLLKLLRLPEFSEAKLWVLKVGSKLAK</sequence>
<keyword evidence="2" id="KW-1185">Reference proteome</keyword>
<dbReference type="KEGG" id="clk:CGC53_07395"/>
<evidence type="ECO:0000313" key="2">
    <source>
        <dbReference type="Proteomes" id="UP000217276"/>
    </source>
</evidence>
<accession>A0A250FDS2</accession>
<dbReference type="EMBL" id="CP022384">
    <property type="protein sequence ID" value="ATA82177.1"/>
    <property type="molecule type" value="Genomic_DNA"/>
</dbReference>